<sequence length="134" mass="14998">MIPNVKVKYLKRLLLSTIIILMVFFTSCLDSKNSTNQTEDIPTIVNQIKEQIAKQGHVSDQEDNALILLKKVVHGKEFDPTLVEKVQDLIAQDNKTKLEQNISNLLDAIQIKGNISDKDEEAIKDLLALTVGNS</sequence>
<dbReference type="EMBL" id="QLLO01000001">
    <property type="protein sequence ID" value="RAJ18151.1"/>
    <property type="molecule type" value="Genomic_DNA"/>
</dbReference>
<comment type="caution">
    <text evidence="1">The sequence shown here is derived from an EMBL/GenBank/DDBJ whole genome shotgun (WGS) entry which is preliminary data.</text>
</comment>
<organism evidence="1 2">
    <name type="scientific">Olleya aquimaris</name>
    <dbReference type="NCBI Taxonomy" id="639310"/>
    <lineage>
        <taxon>Bacteria</taxon>
        <taxon>Pseudomonadati</taxon>
        <taxon>Bacteroidota</taxon>
        <taxon>Flavobacteriia</taxon>
        <taxon>Flavobacteriales</taxon>
        <taxon>Flavobacteriaceae</taxon>
    </lineage>
</organism>
<name>A0A327RNS6_9FLAO</name>
<dbReference type="PROSITE" id="PS51257">
    <property type="entry name" value="PROKAR_LIPOPROTEIN"/>
    <property type="match status" value="1"/>
</dbReference>
<dbReference type="AlphaFoldDB" id="A0A327RNS6"/>
<evidence type="ECO:0000313" key="2">
    <source>
        <dbReference type="Proteomes" id="UP000248703"/>
    </source>
</evidence>
<gene>
    <name evidence="1" type="ORF">LY08_00425</name>
</gene>
<dbReference type="Proteomes" id="UP000248703">
    <property type="component" value="Unassembled WGS sequence"/>
</dbReference>
<proteinExistence type="predicted"/>
<dbReference type="RefSeq" id="WP_146603190.1">
    <property type="nucleotide sequence ID" value="NZ_QLLO01000001.1"/>
</dbReference>
<protein>
    <recommendedName>
        <fullName evidence="3">Lipoprotein</fullName>
    </recommendedName>
</protein>
<reference evidence="1 2" key="1">
    <citation type="submission" date="2018-06" db="EMBL/GenBank/DDBJ databases">
        <title>Genomic Encyclopedia of Archaeal and Bacterial Type Strains, Phase II (KMG-II): from individual species to whole genera.</title>
        <authorList>
            <person name="Goeker M."/>
        </authorList>
    </citation>
    <scope>NUCLEOTIDE SEQUENCE [LARGE SCALE GENOMIC DNA]</scope>
    <source>
        <strain evidence="1 2">DSM 24464</strain>
    </source>
</reference>
<evidence type="ECO:0008006" key="3">
    <source>
        <dbReference type="Google" id="ProtNLM"/>
    </source>
</evidence>
<evidence type="ECO:0000313" key="1">
    <source>
        <dbReference type="EMBL" id="RAJ18151.1"/>
    </source>
</evidence>
<keyword evidence="2" id="KW-1185">Reference proteome</keyword>
<accession>A0A327RNS6</accession>